<evidence type="ECO:0000313" key="2">
    <source>
        <dbReference type="EMBL" id="MFC3886274.1"/>
    </source>
</evidence>
<feature type="transmembrane region" description="Helical" evidence="1">
    <location>
        <begin position="135"/>
        <end position="158"/>
    </location>
</feature>
<name>A0ABV8BAX0_9BACI</name>
<keyword evidence="1" id="KW-0472">Membrane</keyword>
<feature type="transmembrane region" description="Helical" evidence="1">
    <location>
        <begin position="103"/>
        <end position="123"/>
    </location>
</feature>
<gene>
    <name evidence="2" type="ORF">ACFOU2_23405</name>
</gene>
<sequence>MRNTLHAEWRTTLRQPSSYTFVVLWSIVLSILFMLGRSMPDFNGYTNMTGTIANLLLYLVPLFMLIIGSFSIASEMENGQWQLLSTYPISTFKYVLGKYVGQLIAQCAIFTLSFGIGMGITLISQSALSVKWLLLVYVFSILLIVFFLVIGMLIGVFVSNRWQALMFSIGVWFFLIMMWASVLIGLLGFFPYPMIGRLLKLSLLINPAELLRVMFVVQLGGGAVFGQPFDALVNFLKIKISWGVIGVYTLVYLAFSLTLASWNLERRKFQ</sequence>
<reference evidence="3" key="1">
    <citation type="journal article" date="2019" name="Int. J. Syst. Evol. Microbiol.">
        <title>The Global Catalogue of Microorganisms (GCM) 10K type strain sequencing project: providing services to taxonomists for standard genome sequencing and annotation.</title>
        <authorList>
            <consortium name="The Broad Institute Genomics Platform"/>
            <consortium name="The Broad Institute Genome Sequencing Center for Infectious Disease"/>
            <person name="Wu L."/>
            <person name="Ma J."/>
        </authorList>
    </citation>
    <scope>NUCLEOTIDE SEQUENCE [LARGE SCALE GENOMIC DNA]</scope>
    <source>
        <strain evidence="3">CCUG 61889</strain>
    </source>
</reference>
<feature type="transmembrane region" description="Helical" evidence="1">
    <location>
        <begin position="210"/>
        <end position="228"/>
    </location>
</feature>
<comment type="caution">
    <text evidence="2">The sequence shown here is derived from an EMBL/GenBank/DDBJ whole genome shotgun (WGS) entry which is preliminary data.</text>
</comment>
<keyword evidence="3" id="KW-1185">Reference proteome</keyword>
<keyword evidence="1" id="KW-0812">Transmembrane</keyword>
<keyword evidence="1" id="KW-1133">Transmembrane helix</keyword>
<dbReference type="RefSeq" id="WP_377918645.1">
    <property type="nucleotide sequence ID" value="NZ_JBHRZT010000072.1"/>
</dbReference>
<dbReference type="PANTHER" id="PTHR43471">
    <property type="entry name" value="ABC TRANSPORTER PERMEASE"/>
    <property type="match status" value="1"/>
</dbReference>
<dbReference type="Proteomes" id="UP001595752">
    <property type="component" value="Unassembled WGS sequence"/>
</dbReference>
<evidence type="ECO:0000256" key="1">
    <source>
        <dbReference type="SAM" id="Phobius"/>
    </source>
</evidence>
<organism evidence="2 3">
    <name type="scientific">Bacillus songklensis</name>
    <dbReference type="NCBI Taxonomy" id="1069116"/>
    <lineage>
        <taxon>Bacteria</taxon>
        <taxon>Bacillati</taxon>
        <taxon>Bacillota</taxon>
        <taxon>Bacilli</taxon>
        <taxon>Bacillales</taxon>
        <taxon>Bacillaceae</taxon>
        <taxon>Bacillus</taxon>
    </lineage>
</organism>
<protein>
    <submittedName>
        <fullName evidence="2">ABC transporter permease</fullName>
    </submittedName>
</protein>
<proteinExistence type="predicted"/>
<dbReference type="EMBL" id="JBHRZT010000072">
    <property type="protein sequence ID" value="MFC3886274.1"/>
    <property type="molecule type" value="Genomic_DNA"/>
</dbReference>
<feature type="transmembrane region" description="Helical" evidence="1">
    <location>
        <begin position="18"/>
        <end position="35"/>
    </location>
</feature>
<evidence type="ECO:0000313" key="3">
    <source>
        <dbReference type="Proteomes" id="UP001595752"/>
    </source>
</evidence>
<feature type="transmembrane region" description="Helical" evidence="1">
    <location>
        <begin position="164"/>
        <end position="190"/>
    </location>
</feature>
<feature type="transmembrane region" description="Helical" evidence="1">
    <location>
        <begin position="55"/>
        <end position="73"/>
    </location>
</feature>
<feature type="transmembrane region" description="Helical" evidence="1">
    <location>
        <begin position="240"/>
        <end position="264"/>
    </location>
</feature>
<dbReference type="Pfam" id="PF12679">
    <property type="entry name" value="ABC2_membrane_2"/>
    <property type="match status" value="1"/>
</dbReference>
<accession>A0ABV8BAX0</accession>